<dbReference type="PANTHER" id="PTHR45947:SF3">
    <property type="entry name" value="SULFOQUINOVOSYL TRANSFERASE SQD2"/>
    <property type="match status" value="1"/>
</dbReference>
<dbReference type="Pfam" id="PF13692">
    <property type="entry name" value="Glyco_trans_1_4"/>
    <property type="match status" value="1"/>
</dbReference>
<dbReference type="PANTHER" id="PTHR45947">
    <property type="entry name" value="SULFOQUINOVOSYL TRANSFERASE SQD2"/>
    <property type="match status" value="1"/>
</dbReference>
<sequence>MAAGPLAGLRIGLVTASASRLGGGVFEAVAAQAAMIRSLGGEVVVAALRDEHSEADRARLGTAGTITCDVKGPRQVGFAPQLLPALLGADLDCLHLHGIWMYPSAAASAWARHTRRPYFVSPHGMLDPWITARGKWKKAIARLVYERTSWHRASALHALTAREGADIARESGRTDSLVVPNAGPAAAAATSAYPAPVVVYIGRIHAKKNLVALVEGWMASTRPAGARLLIAGWGDDAAVAELRAATTRGDGTAEFLGPVFGAAKEDLLARARFVILPSHSEGLPMAMLEAWARGIPTLMTGECNLPEGFAQGAAMDCGYDPATIATSLSSALALDGPAWSAMAASALGLARGSFSPAAVAARWGEIYARAVAAARFGGETA</sequence>
<keyword evidence="2" id="KW-0808">Transferase</keyword>
<dbReference type="InterPro" id="IPR028098">
    <property type="entry name" value="Glyco_trans_4-like_N"/>
</dbReference>
<evidence type="ECO:0000313" key="2">
    <source>
        <dbReference type="EMBL" id="MBC2664453.1"/>
    </source>
</evidence>
<dbReference type="AlphaFoldDB" id="A0A7X1KKN8"/>
<dbReference type="EMBL" id="JACLAW010000002">
    <property type="protein sequence ID" value="MBC2664453.1"/>
    <property type="molecule type" value="Genomic_DNA"/>
</dbReference>
<protein>
    <submittedName>
        <fullName evidence="2">Glycosyltransferase</fullName>
    </submittedName>
</protein>
<evidence type="ECO:0000259" key="1">
    <source>
        <dbReference type="Pfam" id="PF13579"/>
    </source>
</evidence>
<reference evidence="2 3" key="1">
    <citation type="submission" date="2020-08" db="EMBL/GenBank/DDBJ databases">
        <title>The genome sequence of type strain Novosphingobium flavum NBRC 111647.</title>
        <authorList>
            <person name="Liu Y."/>
        </authorList>
    </citation>
    <scope>NUCLEOTIDE SEQUENCE [LARGE SCALE GENOMIC DNA]</scope>
    <source>
        <strain evidence="2 3">NBRC 111647</strain>
    </source>
</reference>
<gene>
    <name evidence="2" type="ORF">H7F51_02850</name>
</gene>
<dbReference type="SUPFAM" id="SSF53756">
    <property type="entry name" value="UDP-Glycosyltransferase/glycogen phosphorylase"/>
    <property type="match status" value="1"/>
</dbReference>
<dbReference type="GO" id="GO:0016758">
    <property type="term" value="F:hexosyltransferase activity"/>
    <property type="evidence" value="ECO:0007669"/>
    <property type="project" value="TreeGrafter"/>
</dbReference>
<dbReference type="Proteomes" id="UP000566813">
    <property type="component" value="Unassembled WGS sequence"/>
</dbReference>
<evidence type="ECO:0000313" key="3">
    <source>
        <dbReference type="Proteomes" id="UP000566813"/>
    </source>
</evidence>
<organism evidence="2 3">
    <name type="scientific">Novosphingobium flavum</name>
    <dbReference type="NCBI Taxonomy" id="1778672"/>
    <lineage>
        <taxon>Bacteria</taxon>
        <taxon>Pseudomonadati</taxon>
        <taxon>Pseudomonadota</taxon>
        <taxon>Alphaproteobacteria</taxon>
        <taxon>Sphingomonadales</taxon>
        <taxon>Sphingomonadaceae</taxon>
        <taxon>Novosphingobium</taxon>
    </lineage>
</organism>
<dbReference type="InterPro" id="IPR050194">
    <property type="entry name" value="Glycosyltransferase_grp1"/>
</dbReference>
<feature type="domain" description="Glycosyltransferase subfamily 4-like N-terminal" evidence="1">
    <location>
        <begin position="23"/>
        <end position="181"/>
    </location>
</feature>
<accession>A0A7X1KKN8</accession>
<name>A0A7X1KKN8_9SPHN</name>
<keyword evidence="3" id="KW-1185">Reference proteome</keyword>
<dbReference type="RefSeq" id="WP_185662704.1">
    <property type="nucleotide sequence ID" value="NZ_JACLAW010000002.1"/>
</dbReference>
<proteinExistence type="predicted"/>
<comment type="caution">
    <text evidence="2">The sequence shown here is derived from an EMBL/GenBank/DDBJ whole genome shotgun (WGS) entry which is preliminary data.</text>
</comment>
<dbReference type="Gene3D" id="3.40.50.2000">
    <property type="entry name" value="Glycogen Phosphorylase B"/>
    <property type="match status" value="2"/>
</dbReference>
<dbReference type="Pfam" id="PF13579">
    <property type="entry name" value="Glyco_trans_4_4"/>
    <property type="match status" value="1"/>
</dbReference>